<accession>A0A9Q2H0V7</accession>
<reference evidence="2" key="1">
    <citation type="submission" date="2018-06" db="EMBL/GenBank/DDBJ databases">
        <authorList>
            <person name="O'Rourke A."/>
        </authorList>
    </citation>
    <scope>NUCLEOTIDE SEQUENCE</scope>
    <source>
        <strain evidence="2">132550021-3</strain>
    </source>
</reference>
<gene>
    <name evidence="2" type="ORF">DEE74_26605</name>
</gene>
<dbReference type="Pfam" id="PF04248">
    <property type="entry name" value="NTP_transf_9"/>
    <property type="match status" value="1"/>
</dbReference>
<dbReference type="InterPro" id="IPR038694">
    <property type="entry name" value="DUF427_sf"/>
</dbReference>
<organism evidence="2 3">
    <name type="scientific">Ralstonia pickettii</name>
    <name type="common">Burkholderia pickettii</name>
    <dbReference type="NCBI Taxonomy" id="329"/>
    <lineage>
        <taxon>Bacteria</taxon>
        <taxon>Pseudomonadati</taxon>
        <taxon>Pseudomonadota</taxon>
        <taxon>Betaproteobacteria</taxon>
        <taxon>Burkholderiales</taxon>
        <taxon>Burkholderiaceae</taxon>
        <taxon>Ralstonia</taxon>
    </lineage>
</organism>
<dbReference type="PANTHER" id="PTHR34310:SF9">
    <property type="entry name" value="BLR5716 PROTEIN"/>
    <property type="match status" value="1"/>
</dbReference>
<feature type="domain" description="DUF427" evidence="1">
    <location>
        <begin position="19"/>
        <end position="110"/>
    </location>
</feature>
<name>A0A9Q2H0V7_RALPI</name>
<dbReference type="AlphaFoldDB" id="A0A9Q2H0V7"/>
<comment type="caution">
    <text evidence="2">The sequence shown here is derived from an EMBL/GenBank/DDBJ whole genome shotgun (WGS) entry which is preliminary data.</text>
</comment>
<evidence type="ECO:0000259" key="1">
    <source>
        <dbReference type="Pfam" id="PF04248"/>
    </source>
</evidence>
<proteinExistence type="predicted"/>
<dbReference type="EMBL" id="QGBI01000042">
    <property type="protein sequence ID" value="MBX3893444.1"/>
    <property type="molecule type" value="Genomic_DNA"/>
</dbReference>
<evidence type="ECO:0000313" key="2">
    <source>
        <dbReference type="EMBL" id="MBX3893444.1"/>
    </source>
</evidence>
<evidence type="ECO:0000313" key="3">
    <source>
        <dbReference type="Proteomes" id="UP001199322"/>
    </source>
</evidence>
<dbReference type="Proteomes" id="UP001199322">
    <property type="component" value="Unassembled WGS sequence"/>
</dbReference>
<dbReference type="InterPro" id="IPR007361">
    <property type="entry name" value="DUF427"/>
</dbReference>
<protein>
    <submittedName>
        <fullName evidence="2">DUF427 domain-containing protein</fullName>
    </submittedName>
</protein>
<sequence length="118" mass="13468">MPDIDPNHPITVESNPRRVTVTLNGFTIASTHLARTLREASYPPVQYIPRDDVQMNLLERTQHHTHCPYKGDASYYTIVAGDVRVDNAVWTYEQPKPVAREVAGYLAFYPNKVTIQEE</sequence>
<dbReference type="RefSeq" id="WP_116577056.1">
    <property type="nucleotide sequence ID" value="NZ_JACBXL010000033.1"/>
</dbReference>
<dbReference type="PANTHER" id="PTHR34310">
    <property type="entry name" value="DUF427 DOMAIN PROTEIN (AFU_ORTHOLOGUE AFUA_3G02220)"/>
    <property type="match status" value="1"/>
</dbReference>
<dbReference type="Gene3D" id="2.170.150.40">
    <property type="entry name" value="Domain of unknown function (DUF427)"/>
    <property type="match status" value="1"/>
</dbReference>